<evidence type="ECO:0000313" key="1">
    <source>
        <dbReference type="EMBL" id="QQL44808.1"/>
    </source>
</evidence>
<dbReference type="RefSeq" id="WP_164365251.1">
    <property type="nucleotide sequence ID" value="NZ_CP066776.1"/>
</dbReference>
<evidence type="ECO:0000313" key="2">
    <source>
        <dbReference type="Proteomes" id="UP000475117"/>
    </source>
</evidence>
<organism evidence="1 2">
    <name type="scientific">Sulfuriroseicoccus oceanibius</name>
    <dbReference type="NCBI Taxonomy" id="2707525"/>
    <lineage>
        <taxon>Bacteria</taxon>
        <taxon>Pseudomonadati</taxon>
        <taxon>Verrucomicrobiota</taxon>
        <taxon>Verrucomicrobiia</taxon>
        <taxon>Verrucomicrobiales</taxon>
        <taxon>Verrucomicrobiaceae</taxon>
        <taxon>Sulfuriroseicoccus</taxon>
    </lineage>
</organism>
<name>A0A6B3LED4_9BACT</name>
<sequence>MKTTAILLTSSLLAAAPLVAADSEPATTQSAESATSWEYKLVRIAYRGGNEREIAALNKELNESGAEGWELVNTVKSETNDQLLLIFKRSK</sequence>
<reference evidence="1 2" key="1">
    <citation type="submission" date="2020-12" db="EMBL/GenBank/DDBJ databases">
        <title>Sulforoseuscoccus oceanibium gen. nov., sp. nov., a representative of the phylum Verrucomicrobia with special cytoplasmic membrane, and proposal of Sulforoseuscoccusaceae fam. nov.</title>
        <authorList>
            <person name="Xi F."/>
        </authorList>
    </citation>
    <scope>NUCLEOTIDE SEQUENCE [LARGE SCALE GENOMIC DNA]</scope>
    <source>
        <strain evidence="1 2">T37</strain>
    </source>
</reference>
<keyword evidence="2" id="KW-1185">Reference proteome</keyword>
<dbReference type="Pfam" id="PF13783">
    <property type="entry name" value="DUF4177"/>
    <property type="match status" value="1"/>
</dbReference>
<dbReference type="EMBL" id="CP066776">
    <property type="protein sequence ID" value="QQL44808.1"/>
    <property type="molecule type" value="Genomic_DNA"/>
</dbReference>
<proteinExistence type="predicted"/>
<gene>
    <name evidence="1" type="ORF">G3M56_013150</name>
</gene>
<accession>A0A6B3LED4</accession>
<protein>
    <submittedName>
        <fullName evidence="1">DUF4177 domain-containing protein</fullName>
    </submittedName>
</protein>
<dbReference type="KEGG" id="soa:G3M56_013150"/>
<dbReference type="Proteomes" id="UP000475117">
    <property type="component" value="Chromosome"/>
</dbReference>
<dbReference type="InterPro" id="IPR025234">
    <property type="entry name" value="YjzH-like"/>
</dbReference>
<dbReference type="AlphaFoldDB" id="A0A6B3LED4"/>